<proteinExistence type="predicted"/>
<evidence type="ECO:0000313" key="4">
    <source>
        <dbReference type="Proteomes" id="UP000237819"/>
    </source>
</evidence>
<dbReference type="PROSITE" id="PS51932">
    <property type="entry name" value="BMV"/>
    <property type="match status" value="1"/>
</dbReference>
<dbReference type="EMBL" id="PUHZ01000025">
    <property type="protein sequence ID" value="PQO42172.1"/>
    <property type="molecule type" value="Genomic_DNA"/>
</dbReference>
<dbReference type="PANTHER" id="PTHR36539">
    <property type="entry name" value="ETHANOLAMINE UTILIZATION PROTEIN EUTN"/>
    <property type="match status" value="1"/>
</dbReference>
<evidence type="ECO:0000256" key="2">
    <source>
        <dbReference type="ARBA" id="ARBA00024446"/>
    </source>
</evidence>
<dbReference type="Proteomes" id="UP000237819">
    <property type="component" value="Unassembled WGS sequence"/>
</dbReference>
<keyword evidence="2" id="KW-1283">Bacterial microcompartment</keyword>
<sequence>MRIAKVIGKVTLSRSVPEFQGAVLKLAVPMMLSDIDNDHTPLDDLLVVYDELGAGNDTYIAMSEGGEAAQPFYPDNKPVDAYNAAILDTVDIRYRHTK</sequence>
<dbReference type="PANTHER" id="PTHR36539:SF1">
    <property type="entry name" value="BACTERIAL MICROCOMPARTMENT SHELL VERTEX PROTEIN EUTN"/>
    <property type="match status" value="1"/>
</dbReference>
<reference evidence="3 4" key="1">
    <citation type="submission" date="2018-02" db="EMBL/GenBank/DDBJ databases">
        <title>Comparative genomes isolates from brazilian mangrove.</title>
        <authorList>
            <person name="Araujo J.E."/>
            <person name="Taketani R.G."/>
            <person name="Silva M.C.P."/>
            <person name="Loureco M.V."/>
            <person name="Andreote F.D."/>
        </authorList>
    </citation>
    <scope>NUCLEOTIDE SEQUENCE [LARGE SCALE GENOMIC DNA]</scope>
    <source>
        <strain evidence="3 4">Nap-Phe MGV</strain>
    </source>
</reference>
<dbReference type="Pfam" id="PF03319">
    <property type="entry name" value="EutN_CcmL"/>
    <property type="match status" value="1"/>
</dbReference>
<evidence type="ECO:0000256" key="1">
    <source>
        <dbReference type="ARBA" id="ARBA00024322"/>
    </source>
</evidence>
<protein>
    <submittedName>
        <fullName evidence="3">Carbon dioxide concentrating mechanism protein CcmL</fullName>
    </submittedName>
</protein>
<dbReference type="InterPro" id="IPR036677">
    <property type="entry name" value="EutN_CcmL_sf"/>
</dbReference>
<dbReference type="InterPro" id="IPR004992">
    <property type="entry name" value="EutN_CcmL"/>
</dbReference>
<name>A0A2S8GCH8_9BACT</name>
<accession>A0A2S8GCH8</accession>
<evidence type="ECO:0000313" key="3">
    <source>
        <dbReference type="EMBL" id="PQO42172.1"/>
    </source>
</evidence>
<dbReference type="AlphaFoldDB" id="A0A2S8GCH8"/>
<comment type="subcellular location">
    <subcellularLocation>
        <location evidence="1">Bacterial microcompartment</location>
    </subcellularLocation>
</comment>
<comment type="caution">
    <text evidence="3">The sequence shown here is derived from an EMBL/GenBank/DDBJ whole genome shotgun (WGS) entry which is preliminary data.</text>
</comment>
<dbReference type="SUPFAM" id="SSF159133">
    <property type="entry name" value="EutN/CcmL-like"/>
    <property type="match status" value="1"/>
</dbReference>
<organism evidence="3 4">
    <name type="scientific">Blastopirellula marina</name>
    <dbReference type="NCBI Taxonomy" id="124"/>
    <lineage>
        <taxon>Bacteria</taxon>
        <taxon>Pseudomonadati</taxon>
        <taxon>Planctomycetota</taxon>
        <taxon>Planctomycetia</taxon>
        <taxon>Pirellulales</taxon>
        <taxon>Pirellulaceae</taxon>
        <taxon>Blastopirellula</taxon>
    </lineage>
</organism>
<dbReference type="Gene3D" id="2.40.50.220">
    <property type="entry name" value="EutN/Ccml"/>
    <property type="match status" value="1"/>
</dbReference>
<dbReference type="RefSeq" id="WP_105338754.1">
    <property type="nucleotide sequence ID" value="NZ_PUHZ01000025.1"/>
</dbReference>
<dbReference type="OrthoDB" id="281843at2"/>
<dbReference type="GO" id="GO:0031469">
    <property type="term" value="C:bacterial microcompartment"/>
    <property type="evidence" value="ECO:0007669"/>
    <property type="project" value="UniProtKB-SubCell"/>
</dbReference>
<gene>
    <name evidence="3" type="ORF">C5Y93_27895</name>
</gene>